<evidence type="ECO:0000256" key="1">
    <source>
        <dbReference type="SAM" id="MobiDB-lite"/>
    </source>
</evidence>
<name>A0ABW6IDM8_9CYAN</name>
<keyword evidence="3" id="KW-1185">Reference proteome</keyword>
<comment type="caution">
    <text evidence="2">The sequence shown here is derived from an EMBL/GenBank/DDBJ whole genome shotgun (WGS) entry which is preliminary data.</text>
</comment>
<accession>A0ABW6IDM8</accession>
<evidence type="ECO:0000313" key="2">
    <source>
        <dbReference type="EMBL" id="MFE4106154.1"/>
    </source>
</evidence>
<dbReference type="RefSeq" id="WP_377963637.1">
    <property type="nucleotide sequence ID" value="NZ_JBHZOL010000055.1"/>
</dbReference>
<dbReference type="Proteomes" id="UP001600165">
    <property type="component" value="Unassembled WGS sequence"/>
</dbReference>
<organism evidence="2 3">
    <name type="scientific">Almyronema epifaneia S1</name>
    <dbReference type="NCBI Taxonomy" id="2991925"/>
    <lineage>
        <taxon>Bacteria</taxon>
        <taxon>Bacillati</taxon>
        <taxon>Cyanobacteriota</taxon>
        <taxon>Cyanophyceae</taxon>
        <taxon>Nodosilineales</taxon>
        <taxon>Nodosilineaceae</taxon>
        <taxon>Almyronema</taxon>
        <taxon>Almyronema epifaneia</taxon>
    </lineage>
</organism>
<protein>
    <submittedName>
        <fullName evidence="2">Uncharacterized protein</fullName>
    </submittedName>
</protein>
<feature type="region of interest" description="Disordered" evidence="1">
    <location>
        <begin position="1"/>
        <end position="27"/>
    </location>
</feature>
<reference evidence="2 3" key="1">
    <citation type="submission" date="2024-10" db="EMBL/GenBank/DDBJ databases">
        <authorList>
            <person name="Ratan Roy A."/>
            <person name="Morales Sandoval P.H."/>
            <person name="De Los Santos Villalobos S."/>
            <person name="Chakraborty S."/>
            <person name="Mukherjee J."/>
        </authorList>
    </citation>
    <scope>NUCLEOTIDE SEQUENCE [LARGE SCALE GENOMIC DNA]</scope>
    <source>
        <strain evidence="2 3">S1</strain>
    </source>
</reference>
<feature type="compositionally biased region" description="Polar residues" evidence="1">
    <location>
        <begin position="11"/>
        <end position="27"/>
    </location>
</feature>
<proteinExistence type="predicted"/>
<sequence>MPQADLGSLKHQMQSAKQEAMPTTYSASGPSGLAVPLSVHNSLSDSDQNAIAQLAADLLEDPWAIEQLSQRVFELLQTELYYAQERSRGYGR</sequence>
<evidence type="ECO:0000313" key="3">
    <source>
        <dbReference type="Proteomes" id="UP001600165"/>
    </source>
</evidence>
<gene>
    <name evidence="2" type="ORF">ACFVKH_07700</name>
</gene>
<dbReference type="EMBL" id="JBHZOL010000055">
    <property type="protein sequence ID" value="MFE4106154.1"/>
    <property type="molecule type" value="Genomic_DNA"/>
</dbReference>